<dbReference type="InParanoid" id="A0A5E4EJL3"/>
<dbReference type="UniPathway" id="UPA00143"/>
<feature type="region of interest" description="Disordered" evidence="12">
    <location>
        <begin position="99"/>
        <end position="118"/>
    </location>
</feature>
<evidence type="ECO:0000313" key="15">
    <source>
        <dbReference type="Proteomes" id="UP000327085"/>
    </source>
</evidence>
<accession>A0A5E4EJL3</accession>
<dbReference type="GO" id="GO:0005789">
    <property type="term" value="C:endoplasmic reticulum membrane"/>
    <property type="evidence" value="ECO:0007669"/>
    <property type="project" value="UniProtKB-SubCell"/>
</dbReference>
<feature type="domain" description="RING-type" evidence="13">
    <location>
        <begin position="285"/>
        <end position="330"/>
    </location>
</feature>
<keyword evidence="9 11" id="KW-0472">Membrane</keyword>
<keyword evidence="5 11" id="KW-0479">Metal-binding</keyword>
<evidence type="ECO:0000256" key="10">
    <source>
        <dbReference type="PROSITE-ProRule" id="PRU00175"/>
    </source>
</evidence>
<evidence type="ECO:0000256" key="11">
    <source>
        <dbReference type="RuleBase" id="RU369090"/>
    </source>
</evidence>
<evidence type="ECO:0000256" key="1">
    <source>
        <dbReference type="ARBA" id="ARBA00000900"/>
    </source>
</evidence>
<feature type="transmembrane region" description="Helical" evidence="11">
    <location>
        <begin position="421"/>
        <end position="441"/>
    </location>
</feature>
<dbReference type="SUPFAM" id="SSF57850">
    <property type="entry name" value="RING/U-box"/>
    <property type="match status" value="2"/>
</dbReference>
<gene>
    <name evidence="14" type="ORF">ALMOND_2B013297</name>
</gene>
<dbReference type="EMBL" id="CABIKO010000013">
    <property type="protein sequence ID" value="VVA15159.1"/>
    <property type="molecule type" value="Genomic_DNA"/>
</dbReference>
<feature type="compositionally biased region" description="Low complexity" evidence="12">
    <location>
        <begin position="106"/>
        <end position="118"/>
    </location>
</feature>
<comment type="pathway">
    <text evidence="3 11">Protein modification; protein ubiquitination.</text>
</comment>
<evidence type="ECO:0000256" key="7">
    <source>
        <dbReference type="ARBA" id="ARBA00022786"/>
    </source>
</evidence>
<keyword evidence="4 11" id="KW-0808">Transferase</keyword>
<evidence type="ECO:0000256" key="12">
    <source>
        <dbReference type="SAM" id="MobiDB-lite"/>
    </source>
</evidence>
<dbReference type="GO" id="GO:0008270">
    <property type="term" value="F:zinc ion binding"/>
    <property type="evidence" value="ECO:0007669"/>
    <property type="project" value="UniProtKB-KW"/>
</dbReference>
<comment type="caution">
    <text evidence="11">Lacks conserved residue(s) required for the propagation of feature annotation.</text>
</comment>
<feature type="transmembrane region" description="Helical" evidence="11">
    <location>
        <begin position="167"/>
        <end position="186"/>
    </location>
</feature>
<comment type="catalytic activity">
    <reaction evidence="1 11">
        <text>S-ubiquitinyl-[E2 ubiquitin-conjugating enzyme]-L-cysteine + [acceptor protein]-L-lysine = [E2 ubiquitin-conjugating enzyme]-L-cysteine + N(6)-ubiquitinyl-[acceptor protein]-L-lysine.</text>
        <dbReference type="EC" id="2.3.2.27"/>
    </reaction>
</comment>
<dbReference type="GO" id="GO:0061630">
    <property type="term" value="F:ubiquitin protein ligase activity"/>
    <property type="evidence" value="ECO:0007669"/>
    <property type="project" value="UniProtKB-UniRule"/>
</dbReference>
<dbReference type="InterPro" id="IPR018957">
    <property type="entry name" value="Znf_C3HC4_RING-type"/>
</dbReference>
<keyword evidence="6 10" id="KW-0863">Zinc-finger</keyword>
<dbReference type="PROSITE" id="PS00518">
    <property type="entry name" value="ZF_RING_1"/>
    <property type="match status" value="2"/>
</dbReference>
<name>A0A5E4EJL3_PRUDU</name>
<feature type="domain" description="RING-type" evidence="13">
    <location>
        <begin position="31"/>
        <end position="76"/>
    </location>
</feature>
<keyword evidence="11" id="KW-0812">Transmembrane</keyword>
<dbReference type="EC" id="2.3.2.27" evidence="11"/>
<evidence type="ECO:0000256" key="8">
    <source>
        <dbReference type="ARBA" id="ARBA00022833"/>
    </source>
</evidence>
<organism evidence="14 15">
    <name type="scientific">Prunus dulcis</name>
    <name type="common">Almond</name>
    <name type="synonym">Amygdalus dulcis</name>
    <dbReference type="NCBI Taxonomy" id="3755"/>
    <lineage>
        <taxon>Eukaryota</taxon>
        <taxon>Viridiplantae</taxon>
        <taxon>Streptophyta</taxon>
        <taxon>Embryophyta</taxon>
        <taxon>Tracheophyta</taxon>
        <taxon>Spermatophyta</taxon>
        <taxon>Magnoliopsida</taxon>
        <taxon>eudicotyledons</taxon>
        <taxon>Gunneridae</taxon>
        <taxon>Pentapetalae</taxon>
        <taxon>rosids</taxon>
        <taxon>fabids</taxon>
        <taxon>Rosales</taxon>
        <taxon>Rosaceae</taxon>
        <taxon>Amygdaloideae</taxon>
        <taxon>Amygdaleae</taxon>
        <taxon>Prunus</taxon>
    </lineage>
</organism>
<sequence>MDVDMEINTVGENSFSSSDDARDDHACGFKCNICLELADQDPIVTPCGHLYCWPCLYRWLRVCSSESNKLQCPACTTVIKEKKLIPIYGIESDRRSPFVPPGFKIPNRPSPSSSSSNRRSVRQIRNAVASAFSAPFSSSSIGQAVRQTLNAIASALNANHFSKVFEFMPMVLGGIGVVVLVGGYIWCIWELCDRTNQALDSVKEVLDSVKQVLDSVQQLCDSVERICEAVKPLVWPPLLPTLDKHIAKEWLTRSSLKALQLDMEIDQNSCSSIDARDDHACGFKCNICLEVAYQDPIVTPCGHLYCWPCLHRWLRVCLSQSNKPRCAACKAVIEEKKMIPIYGIKSDRRSPSVRRGIKFPNRPSPFSSSLIGRAVCQTLNAIASAFNASFSSSSIGRAVPQTLEAVASALNTDHFSKVFEFMPMVLGGIGVVVLSGGYFWWLSKPLASTKQVLDSVEQVCDSWETCDGSDASSLSLSSTSSSTLSTSIESSSSYPFLTLLIYTRLFLMKFLDNVSHTCSLDSTANGVILDCSKYSTTTLA</sequence>
<dbReference type="Gene3D" id="3.30.40.10">
    <property type="entry name" value="Zinc/RING finger domain, C3HC4 (zinc finger)"/>
    <property type="match status" value="2"/>
</dbReference>
<evidence type="ECO:0000259" key="13">
    <source>
        <dbReference type="PROSITE" id="PS50089"/>
    </source>
</evidence>
<comment type="subcellular location">
    <subcellularLocation>
        <location evidence="2">Endomembrane system</location>
    </subcellularLocation>
    <subcellularLocation>
        <location evidence="11">Endoplasmic reticulum membrane</location>
        <topology evidence="11">Single-pass type IV membrane protein</topology>
    </subcellularLocation>
</comment>
<dbReference type="InterPro" id="IPR045103">
    <property type="entry name" value="RNF5/RNF185-like"/>
</dbReference>
<evidence type="ECO:0000256" key="9">
    <source>
        <dbReference type="ARBA" id="ARBA00023136"/>
    </source>
</evidence>
<dbReference type="InterPro" id="IPR017907">
    <property type="entry name" value="Znf_RING_CS"/>
</dbReference>
<dbReference type="Proteomes" id="UP000327085">
    <property type="component" value="Chromosome 8"/>
</dbReference>
<evidence type="ECO:0000256" key="2">
    <source>
        <dbReference type="ARBA" id="ARBA00004308"/>
    </source>
</evidence>
<keyword evidence="14" id="KW-0436">Ligase</keyword>
<protein>
    <recommendedName>
        <fullName evidence="11">E3 ubiquitin-protein ligase RMA</fullName>
        <ecNumber evidence="11">2.3.2.27</ecNumber>
    </recommendedName>
    <alternativeName>
        <fullName evidence="11">Protein RING membrane-anchor</fullName>
    </alternativeName>
    <alternativeName>
        <fullName evidence="11">RING-type E3 ubiquitin transferase RMA</fullName>
    </alternativeName>
</protein>
<keyword evidence="7 11" id="KW-0833">Ubl conjugation pathway</keyword>
<dbReference type="GO" id="GO:0016874">
    <property type="term" value="F:ligase activity"/>
    <property type="evidence" value="ECO:0007669"/>
    <property type="project" value="UniProtKB-KW"/>
</dbReference>
<comment type="domain">
    <text evidence="11">The RING-type zinc finger domain is responsible for E3 ligase activity.</text>
</comment>
<evidence type="ECO:0000256" key="3">
    <source>
        <dbReference type="ARBA" id="ARBA00004906"/>
    </source>
</evidence>
<comment type="function">
    <text evidence="11">E3 ubiquitin-protein ligase.</text>
</comment>
<evidence type="ECO:0000256" key="4">
    <source>
        <dbReference type="ARBA" id="ARBA00022679"/>
    </source>
</evidence>
<dbReference type="PANTHER" id="PTHR12313">
    <property type="entry name" value="E3 UBIQUITIN-PROTEIN LIGASE RNF5-RELATED"/>
    <property type="match status" value="1"/>
</dbReference>
<evidence type="ECO:0000313" key="14">
    <source>
        <dbReference type="EMBL" id="VVA15159.1"/>
    </source>
</evidence>
<dbReference type="SMART" id="SM00184">
    <property type="entry name" value="RING"/>
    <property type="match status" value="2"/>
</dbReference>
<dbReference type="InterPro" id="IPR027370">
    <property type="entry name" value="Znf-RING_euk"/>
</dbReference>
<dbReference type="PROSITE" id="PS50089">
    <property type="entry name" value="ZF_RING_2"/>
    <property type="match status" value="2"/>
</dbReference>
<proteinExistence type="predicted"/>
<dbReference type="Pfam" id="PF00097">
    <property type="entry name" value="zf-C3HC4"/>
    <property type="match status" value="1"/>
</dbReference>
<dbReference type="GO" id="GO:0006511">
    <property type="term" value="P:ubiquitin-dependent protein catabolic process"/>
    <property type="evidence" value="ECO:0007669"/>
    <property type="project" value="UniProtKB-UniRule"/>
</dbReference>
<reference evidence="15" key="1">
    <citation type="journal article" date="2020" name="Plant J.">
        <title>Transposons played a major role in the diversification between the closely related almond and peach genomes: results from the almond genome sequence.</title>
        <authorList>
            <person name="Alioto T."/>
            <person name="Alexiou K.G."/>
            <person name="Bardil A."/>
            <person name="Barteri F."/>
            <person name="Castanera R."/>
            <person name="Cruz F."/>
            <person name="Dhingra A."/>
            <person name="Duval H."/>
            <person name="Fernandez I Marti A."/>
            <person name="Frias L."/>
            <person name="Galan B."/>
            <person name="Garcia J.L."/>
            <person name="Howad W."/>
            <person name="Gomez-Garrido J."/>
            <person name="Gut M."/>
            <person name="Julca I."/>
            <person name="Morata J."/>
            <person name="Puigdomenech P."/>
            <person name="Ribeca P."/>
            <person name="Rubio Cabetas M.J."/>
            <person name="Vlasova A."/>
            <person name="Wirthensohn M."/>
            <person name="Garcia-Mas J."/>
            <person name="Gabaldon T."/>
            <person name="Casacuberta J.M."/>
            <person name="Arus P."/>
        </authorList>
    </citation>
    <scope>NUCLEOTIDE SEQUENCE [LARGE SCALE GENOMIC DNA]</scope>
    <source>
        <strain evidence="15">cv. Texas</strain>
    </source>
</reference>
<dbReference type="GO" id="GO:0016567">
    <property type="term" value="P:protein ubiquitination"/>
    <property type="evidence" value="ECO:0007669"/>
    <property type="project" value="UniProtKB-UniPathway"/>
</dbReference>
<dbReference type="AlphaFoldDB" id="A0A5E4EJL3"/>
<evidence type="ECO:0000256" key="6">
    <source>
        <dbReference type="ARBA" id="ARBA00022771"/>
    </source>
</evidence>
<dbReference type="InterPro" id="IPR001841">
    <property type="entry name" value="Znf_RING"/>
</dbReference>
<dbReference type="InterPro" id="IPR013083">
    <property type="entry name" value="Znf_RING/FYVE/PHD"/>
</dbReference>
<keyword evidence="11" id="KW-0256">Endoplasmic reticulum</keyword>
<dbReference type="Pfam" id="PF13445">
    <property type="entry name" value="zf-RING_UBOX"/>
    <property type="match status" value="1"/>
</dbReference>
<keyword evidence="11" id="KW-1133">Transmembrane helix</keyword>
<dbReference type="Gramene" id="VVA15159">
    <property type="protein sequence ID" value="VVA15159"/>
    <property type="gene ID" value="Prudul26B013297"/>
</dbReference>
<evidence type="ECO:0000256" key="5">
    <source>
        <dbReference type="ARBA" id="ARBA00022723"/>
    </source>
</evidence>
<keyword evidence="8 11" id="KW-0862">Zinc</keyword>